<comment type="caution">
    <text evidence="15">The sequence shown here is derived from an EMBL/GenBank/DDBJ whole genome shotgun (WGS) entry which is preliminary data.</text>
</comment>
<dbReference type="InterPro" id="IPR028889">
    <property type="entry name" value="USP"/>
</dbReference>
<feature type="compositionally biased region" description="Acidic residues" evidence="12">
    <location>
        <begin position="821"/>
        <end position="831"/>
    </location>
</feature>
<evidence type="ECO:0000256" key="6">
    <source>
        <dbReference type="ARBA" id="ARBA00022490"/>
    </source>
</evidence>
<dbReference type="Pfam" id="PF14533">
    <property type="entry name" value="USP7_C2"/>
    <property type="match status" value="1"/>
</dbReference>
<dbReference type="InterPro" id="IPR035927">
    <property type="entry name" value="DUSP-like_sf"/>
</dbReference>
<protein>
    <recommendedName>
        <fullName evidence="5">ubiquitinyl hydrolase 1</fullName>
        <ecNumber evidence="5">3.4.19.12</ecNumber>
    </recommendedName>
</protein>
<feature type="compositionally biased region" description="Acidic residues" evidence="12">
    <location>
        <begin position="767"/>
        <end position="780"/>
    </location>
</feature>
<keyword evidence="11" id="KW-0539">Nucleus</keyword>
<evidence type="ECO:0000256" key="5">
    <source>
        <dbReference type="ARBA" id="ARBA00012759"/>
    </source>
</evidence>
<dbReference type="Gene3D" id="3.10.20.90">
    <property type="entry name" value="Phosphatidylinositol 3-kinase Catalytic Subunit, Chain A, domain 1"/>
    <property type="match status" value="1"/>
</dbReference>
<dbReference type="Proteomes" id="UP001165289">
    <property type="component" value="Unassembled WGS sequence"/>
</dbReference>
<dbReference type="GO" id="GO:0005737">
    <property type="term" value="C:cytoplasm"/>
    <property type="evidence" value="ECO:0007669"/>
    <property type="project" value="UniProtKB-SubCell"/>
</dbReference>
<evidence type="ECO:0000256" key="11">
    <source>
        <dbReference type="ARBA" id="ARBA00023242"/>
    </source>
</evidence>
<evidence type="ECO:0000259" key="13">
    <source>
        <dbReference type="PROSITE" id="PS50235"/>
    </source>
</evidence>
<keyword evidence="16" id="KW-1185">Reference proteome</keyword>
<evidence type="ECO:0000259" key="14">
    <source>
        <dbReference type="PROSITE" id="PS51283"/>
    </source>
</evidence>
<reference evidence="15 16" key="1">
    <citation type="journal article" date="2023" name="BMC Biol.">
        <title>The compact genome of the sponge Oopsacas minuta (Hexactinellida) is lacking key metazoan core genes.</title>
        <authorList>
            <person name="Santini S."/>
            <person name="Schenkelaars Q."/>
            <person name="Jourda C."/>
            <person name="Duchesne M."/>
            <person name="Belahbib H."/>
            <person name="Rocher C."/>
            <person name="Selva M."/>
            <person name="Riesgo A."/>
            <person name="Vervoort M."/>
            <person name="Leys S.P."/>
            <person name="Kodjabachian L."/>
            <person name="Le Bivic A."/>
            <person name="Borchiellini C."/>
            <person name="Claverie J.M."/>
            <person name="Renard E."/>
        </authorList>
    </citation>
    <scope>NUCLEOTIDE SEQUENCE [LARGE SCALE GENOMIC DNA]</scope>
    <source>
        <strain evidence="15">SPO-2</strain>
    </source>
</reference>
<sequence length="1113" mass="126923">MSSSPTQPEIELEKSSPLKAKGDGENGQEEVENLIPPEENGKTINSNDLGSTEAQTEGDMTQSDPTNPSEGDQHDTNEVEQPERSDPSSQNGNADDIMDTTNIPPEVENQADDVQVNGVAEKENSKADDVDSDPEDNPVIIEAPTYDLQKSEIQAQLSKPLLSGQKWYLIHIRWFKQWKRYVGYDNWDKSSAGEEVGRPGPIDNTSLLEHAKLRRHQVDEIDYKLVPEDAWKKLASWYGLAPDSRAISRRVVEYGKFVKQCKVEIYPLELKACLFPKESDFKIVRISRCDTIRVLEKKIRKAFSIEQSKEVRVYNRYMTYTYELIKDLNLEAQDVGLFDGQCVLLEVQNQDASWPRTNHATRSMQMPSNAGVTTRSQAHSTYSSTNSNYNYPYSNNYGYYSGRQPTTPGLCGLSNLGNTCFMNSGLQCLIHIPPLIEYFENDTYLKEINTKNPLGMKGELAKSFGELIKAMWSGDYAYLAPRDYKLTVGKFAPTFSGYAQQDSQEHISFLLDGLHEDLNRVMNKPYIELKELDKPDDIAAQESWDRHLMRNKSIIVDTFQGQYKSTLVCPECNKVSITFDPFMYLSLPLPIKKTRNIKLTLITLNPANRPTIFKVKIPKNSSVAELCEELYKLCGIEADRLVVCDVYSHRFHKIFEHSESVNGITERDDIFVYETPISSMDDSDLICLPMYNRELRRTQYTSIGTHSYVHHYLFGMPLVLPIPRDKTTYKDLYKICVYFMSRYIIIPEDYKVQLKQAAQAEQAKDDVDMENSDSGNDSDDKEDKKSNTDIQDGTIDTNNDPETGGDENPIEDEAVRSKPDSDDEPVGEMEVEGASAQSTSSYAYVPDDFDISQYPADMFKLKLVNAYGSAEMGELRDDENCLKLFNRSVIAMEWNSKYRHFYSESSLRDISEDESVHKKDIKREIHLADCIKLFTEKEILSKDDPWYCPVCEDFRQASKQLELWKIPDCLVIHLKRFSYNQYWRDKLDSLIHYPLELDMTEYTLSKAQVSLQYELYGVSNHFGGLGGGHYTAYAKQKNNSKWYNFDDSSVTSFAQNDSVVTKAGYLLFYVKKTCIPLAPAVAKEEKVEIKDADSDHDDVDDNAVSESVGNDET</sequence>
<dbReference type="EMBL" id="JAKMXF010000321">
    <property type="protein sequence ID" value="KAI6649306.1"/>
    <property type="molecule type" value="Genomic_DNA"/>
</dbReference>
<dbReference type="PROSITE" id="PS51283">
    <property type="entry name" value="DUSP"/>
    <property type="match status" value="1"/>
</dbReference>
<comment type="catalytic activity">
    <reaction evidence="1">
        <text>Thiol-dependent hydrolysis of ester, thioester, amide, peptide and isopeptide bonds formed by the C-terminal Gly of ubiquitin (a 76-residue protein attached to proteins as an intracellular targeting signal).</text>
        <dbReference type="EC" id="3.4.19.12"/>
    </reaction>
</comment>
<evidence type="ECO:0000256" key="12">
    <source>
        <dbReference type="SAM" id="MobiDB-lite"/>
    </source>
</evidence>
<feature type="compositionally biased region" description="Polar residues" evidence="12">
    <location>
        <begin position="42"/>
        <end position="70"/>
    </location>
</feature>
<dbReference type="GO" id="GO:0016579">
    <property type="term" value="P:protein deubiquitination"/>
    <property type="evidence" value="ECO:0007669"/>
    <property type="project" value="InterPro"/>
</dbReference>
<dbReference type="InterPro" id="IPR038765">
    <property type="entry name" value="Papain-like_cys_pep_sf"/>
</dbReference>
<feature type="compositionally biased region" description="Polar residues" evidence="12">
    <location>
        <begin position="790"/>
        <end position="801"/>
    </location>
</feature>
<proteinExistence type="inferred from homology"/>
<evidence type="ECO:0000256" key="8">
    <source>
        <dbReference type="ARBA" id="ARBA00022786"/>
    </source>
</evidence>
<dbReference type="Pfam" id="PF00443">
    <property type="entry name" value="UCH"/>
    <property type="match status" value="1"/>
</dbReference>
<feature type="region of interest" description="Disordered" evidence="12">
    <location>
        <begin position="1086"/>
        <end position="1113"/>
    </location>
</feature>
<feature type="region of interest" description="Disordered" evidence="12">
    <location>
        <begin position="761"/>
        <end position="839"/>
    </location>
</feature>
<evidence type="ECO:0000256" key="2">
    <source>
        <dbReference type="ARBA" id="ARBA00004123"/>
    </source>
</evidence>
<dbReference type="GO" id="GO:0005634">
    <property type="term" value="C:nucleus"/>
    <property type="evidence" value="ECO:0007669"/>
    <property type="project" value="UniProtKB-SubCell"/>
</dbReference>
<dbReference type="PANTHER" id="PTHR21646:SF24">
    <property type="entry name" value="UBIQUITIN CARBOXYL-TERMINAL HYDROLASE"/>
    <property type="match status" value="1"/>
</dbReference>
<dbReference type="PANTHER" id="PTHR21646">
    <property type="entry name" value="UBIQUITIN CARBOXYL-TERMINAL HYDROLASE"/>
    <property type="match status" value="1"/>
</dbReference>
<feature type="compositionally biased region" description="Acidic residues" evidence="12">
    <location>
        <begin position="803"/>
        <end position="812"/>
    </location>
</feature>
<feature type="region of interest" description="Disordered" evidence="12">
    <location>
        <begin position="1"/>
        <end position="111"/>
    </location>
</feature>
<dbReference type="InterPro" id="IPR006615">
    <property type="entry name" value="Pept_C19_DUSP"/>
</dbReference>
<dbReference type="InterPro" id="IPR029346">
    <property type="entry name" value="USP_C"/>
</dbReference>
<dbReference type="InterPro" id="IPR018200">
    <property type="entry name" value="USP_CS"/>
</dbReference>
<dbReference type="Pfam" id="PF14836">
    <property type="entry name" value="Ubiquitin_3"/>
    <property type="match status" value="1"/>
</dbReference>
<dbReference type="SMART" id="SM00695">
    <property type="entry name" value="DUSP"/>
    <property type="match status" value="1"/>
</dbReference>
<dbReference type="GO" id="GO:0004843">
    <property type="term" value="F:cysteine-type deubiquitinase activity"/>
    <property type="evidence" value="ECO:0007669"/>
    <property type="project" value="UniProtKB-EC"/>
</dbReference>
<evidence type="ECO:0000256" key="3">
    <source>
        <dbReference type="ARBA" id="ARBA00004496"/>
    </source>
</evidence>
<gene>
    <name evidence="15" type="ORF">LOD99_11672</name>
</gene>
<keyword evidence="9 15" id="KW-0378">Hydrolase</keyword>
<dbReference type="InterPro" id="IPR028135">
    <property type="entry name" value="Ub_USP-typ"/>
</dbReference>
<keyword evidence="10" id="KW-0788">Thiol protease</keyword>
<dbReference type="Gene3D" id="3.30.2230.10">
    <property type="entry name" value="DUSP-like"/>
    <property type="match status" value="1"/>
</dbReference>
<evidence type="ECO:0000313" key="15">
    <source>
        <dbReference type="EMBL" id="KAI6649306.1"/>
    </source>
</evidence>
<feature type="compositionally biased region" description="Polar residues" evidence="12">
    <location>
        <begin position="87"/>
        <end position="103"/>
    </location>
</feature>
<dbReference type="PROSITE" id="PS00972">
    <property type="entry name" value="USP_1"/>
    <property type="match status" value="1"/>
</dbReference>
<evidence type="ECO:0000256" key="10">
    <source>
        <dbReference type="ARBA" id="ARBA00022807"/>
    </source>
</evidence>
<evidence type="ECO:0000256" key="7">
    <source>
        <dbReference type="ARBA" id="ARBA00022670"/>
    </source>
</evidence>
<dbReference type="InterPro" id="IPR050185">
    <property type="entry name" value="Ub_carboxyl-term_hydrolase"/>
</dbReference>
<keyword evidence="8" id="KW-0833">Ubl conjugation pathway</keyword>
<dbReference type="Gene3D" id="3.90.70.10">
    <property type="entry name" value="Cysteine proteinases"/>
    <property type="match status" value="2"/>
</dbReference>
<organism evidence="15 16">
    <name type="scientific">Oopsacas minuta</name>
    <dbReference type="NCBI Taxonomy" id="111878"/>
    <lineage>
        <taxon>Eukaryota</taxon>
        <taxon>Metazoa</taxon>
        <taxon>Porifera</taxon>
        <taxon>Hexactinellida</taxon>
        <taxon>Hexasterophora</taxon>
        <taxon>Lyssacinosida</taxon>
        <taxon>Leucopsacidae</taxon>
        <taxon>Oopsacas</taxon>
    </lineage>
</organism>
<feature type="domain" description="DUSP" evidence="14">
    <location>
        <begin position="144"/>
        <end position="252"/>
    </location>
</feature>
<feature type="compositionally biased region" description="Acidic residues" evidence="12">
    <location>
        <begin position="1094"/>
        <end position="1113"/>
    </location>
</feature>
<comment type="similarity">
    <text evidence="4">Belongs to the peptidase C19 family.</text>
</comment>
<dbReference type="GO" id="GO:0006508">
    <property type="term" value="P:proteolysis"/>
    <property type="evidence" value="ECO:0007669"/>
    <property type="project" value="UniProtKB-KW"/>
</dbReference>
<dbReference type="PROSITE" id="PS00973">
    <property type="entry name" value="USP_2"/>
    <property type="match status" value="1"/>
</dbReference>
<dbReference type="InterPro" id="IPR001394">
    <property type="entry name" value="Peptidase_C19_UCH"/>
</dbReference>
<feature type="compositionally biased region" description="Basic and acidic residues" evidence="12">
    <location>
        <begin position="11"/>
        <end position="24"/>
    </location>
</feature>
<feature type="compositionally biased region" description="Basic and acidic residues" evidence="12">
    <location>
        <begin position="71"/>
        <end position="86"/>
    </location>
</feature>
<evidence type="ECO:0000256" key="1">
    <source>
        <dbReference type="ARBA" id="ARBA00000707"/>
    </source>
</evidence>
<feature type="domain" description="USP" evidence="13">
    <location>
        <begin position="411"/>
        <end position="1072"/>
    </location>
</feature>
<dbReference type="EC" id="3.4.19.12" evidence="5"/>
<evidence type="ECO:0000313" key="16">
    <source>
        <dbReference type="Proteomes" id="UP001165289"/>
    </source>
</evidence>
<keyword evidence="7" id="KW-0645">Protease</keyword>
<dbReference type="PROSITE" id="PS50235">
    <property type="entry name" value="USP_3"/>
    <property type="match status" value="1"/>
</dbReference>
<evidence type="ECO:0000256" key="9">
    <source>
        <dbReference type="ARBA" id="ARBA00022801"/>
    </source>
</evidence>
<evidence type="ECO:0000256" key="4">
    <source>
        <dbReference type="ARBA" id="ARBA00009085"/>
    </source>
</evidence>
<accession>A0AAV7JK49</accession>
<keyword evidence="6" id="KW-0963">Cytoplasm</keyword>
<dbReference type="SUPFAM" id="SSF54001">
    <property type="entry name" value="Cysteine proteinases"/>
    <property type="match status" value="1"/>
</dbReference>
<dbReference type="SUPFAM" id="SSF143791">
    <property type="entry name" value="DUSP-like"/>
    <property type="match status" value="1"/>
</dbReference>
<dbReference type="AlphaFoldDB" id="A0AAV7JK49"/>
<dbReference type="CDD" id="cd02674">
    <property type="entry name" value="Peptidase_C19R"/>
    <property type="match status" value="1"/>
</dbReference>
<comment type="subcellular location">
    <subcellularLocation>
        <location evidence="3">Cytoplasm</location>
    </subcellularLocation>
    <subcellularLocation>
        <location evidence="2">Nucleus</location>
    </subcellularLocation>
</comment>
<name>A0AAV7JK49_9METZ</name>
<dbReference type="Pfam" id="PF06337">
    <property type="entry name" value="DUSP"/>
    <property type="match status" value="1"/>
</dbReference>